<dbReference type="RefSeq" id="XP_017994918.1">
    <property type="nucleotide sequence ID" value="XM_018143900.1"/>
</dbReference>
<organism evidence="7 8">
    <name type="scientific">Cyphellophora attinorum</name>
    <dbReference type="NCBI Taxonomy" id="1664694"/>
    <lineage>
        <taxon>Eukaryota</taxon>
        <taxon>Fungi</taxon>
        <taxon>Dikarya</taxon>
        <taxon>Ascomycota</taxon>
        <taxon>Pezizomycotina</taxon>
        <taxon>Eurotiomycetes</taxon>
        <taxon>Chaetothyriomycetidae</taxon>
        <taxon>Chaetothyriales</taxon>
        <taxon>Cyphellophoraceae</taxon>
        <taxon>Cyphellophora</taxon>
    </lineage>
</organism>
<evidence type="ECO:0000256" key="2">
    <source>
        <dbReference type="ARBA" id="ARBA00009530"/>
    </source>
</evidence>
<evidence type="ECO:0008006" key="9">
    <source>
        <dbReference type="Google" id="ProtNLM"/>
    </source>
</evidence>
<evidence type="ECO:0000256" key="6">
    <source>
        <dbReference type="SAM" id="Phobius"/>
    </source>
</evidence>
<sequence length="211" mass="24030">MARIPMGKRMVITVANVLFPPLAVMLITGLNTDVLINCVLFLLVVFPSHIHGLYISLTYFNRKRKVRKGIYPGDKRSGIYSEKVQNGGATRREVAKLKAERDFGKLEKKESRQSRPGIPRQLSNRIDDWDDGLKEVMSRETSLNRQNDCPIVWRTKSQDGLQPEKVDDGNEMMMTAMVTRLRCLMAYLYNPFAGGDELLLTASLEYIHPGR</sequence>
<reference evidence="7 8" key="1">
    <citation type="submission" date="2015-06" db="EMBL/GenBank/DDBJ databases">
        <title>Draft genome of the ant-associated black yeast Phialophora attae CBS 131958.</title>
        <authorList>
            <person name="Moreno L.F."/>
            <person name="Stielow B.J."/>
            <person name="de Hoog S."/>
            <person name="Vicente V.A."/>
            <person name="Weiss V.A."/>
            <person name="de Vries M."/>
            <person name="Cruz L.M."/>
            <person name="Souza E.M."/>
        </authorList>
    </citation>
    <scope>NUCLEOTIDE SEQUENCE [LARGE SCALE GENOMIC DNA]</scope>
    <source>
        <strain evidence="7 8">CBS 131958</strain>
    </source>
</reference>
<dbReference type="EMBL" id="LFJN01000047">
    <property type="protein sequence ID" value="KPI34955.1"/>
    <property type="molecule type" value="Genomic_DNA"/>
</dbReference>
<proteinExistence type="inferred from homology"/>
<evidence type="ECO:0000256" key="4">
    <source>
        <dbReference type="ARBA" id="ARBA00022989"/>
    </source>
</evidence>
<dbReference type="Proteomes" id="UP000038010">
    <property type="component" value="Unassembled WGS sequence"/>
</dbReference>
<feature type="transmembrane region" description="Helical" evidence="6">
    <location>
        <begin position="12"/>
        <end position="28"/>
    </location>
</feature>
<keyword evidence="4 6" id="KW-1133">Transmembrane helix</keyword>
<dbReference type="VEuPathDB" id="FungiDB:AB675_3816"/>
<comment type="caution">
    <text evidence="7">The sequence shown here is derived from an EMBL/GenBank/DDBJ whole genome shotgun (WGS) entry which is preliminary data.</text>
</comment>
<dbReference type="Pfam" id="PF01679">
    <property type="entry name" value="Pmp3"/>
    <property type="match status" value="1"/>
</dbReference>
<accession>A0A0N1GXI4</accession>
<comment type="similarity">
    <text evidence="2">Belongs to the UPF0057 (PMP3) family.</text>
</comment>
<keyword evidence="8" id="KW-1185">Reference proteome</keyword>
<comment type="subcellular location">
    <subcellularLocation>
        <location evidence="1">Membrane</location>
    </subcellularLocation>
</comment>
<gene>
    <name evidence="7" type="ORF">AB675_3816</name>
</gene>
<evidence type="ECO:0000313" key="8">
    <source>
        <dbReference type="Proteomes" id="UP000038010"/>
    </source>
</evidence>
<evidence type="ECO:0000256" key="5">
    <source>
        <dbReference type="ARBA" id="ARBA00023136"/>
    </source>
</evidence>
<evidence type="ECO:0000256" key="3">
    <source>
        <dbReference type="ARBA" id="ARBA00022692"/>
    </source>
</evidence>
<dbReference type="OrthoDB" id="2152119at2759"/>
<dbReference type="GO" id="GO:0016020">
    <property type="term" value="C:membrane"/>
    <property type="evidence" value="ECO:0007669"/>
    <property type="project" value="UniProtKB-SubCell"/>
</dbReference>
<keyword evidence="5 6" id="KW-0472">Membrane</keyword>
<dbReference type="GeneID" id="28735780"/>
<evidence type="ECO:0000256" key="1">
    <source>
        <dbReference type="ARBA" id="ARBA00004370"/>
    </source>
</evidence>
<dbReference type="AlphaFoldDB" id="A0A0N1GXI4"/>
<name>A0A0N1GXI4_9EURO</name>
<protein>
    <recommendedName>
        <fullName evidence="9">Plasma membrane proteolipid 3</fullName>
    </recommendedName>
</protein>
<keyword evidence="3 6" id="KW-0812">Transmembrane</keyword>
<feature type="transmembrane region" description="Helical" evidence="6">
    <location>
        <begin position="34"/>
        <end position="60"/>
    </location>
</feature>
<evidence type="ECO:0000313" key="7">
    <source>
        <dbReference type="EMBL" id="KPI34955.1"/>
    </source>
</evidence>
<dbReference type="InterPro" id="IPR000612">
    <property type="entry name" value="PMP3"/>
</dbReference>